<dbReference type="InterPro" id="IPR036388">
    <property type="entry name" value="WH-like_DNA-bd_sf"/>
</dbReference>
<name>A0ABT4W041_9RHOB</name>
<dbReference type="EMBL" id="JAQIIO010000003">
    <property type="protein sequence ID" value="MDA5093831.1"/>
    <property type="molecule type" value="Genomic_DNA"/>
</dbReference>
<reference evidence="6 7" key="1">
    <citation type="submission" date="2023-01" db="EMBL/GenBank/DDBJ databases">
        <authorList>
            <person name="Yoon J.-W."/>
        </authorList>
    </citation>
    <scope>NUCLEOTIDE SEQUENCE [LARGE SCALE GENOMIC DNA]</scope>
    <source>
        <strain evidence="6 7">KMU-50</strain>
    </source>
</reference>
<dbReference type="PROSITE" id="PS50931">
    <property type="entry name" value="HTH_LYSR"/>
    <property type="match status" value="1"/>
</dbReference>
<evidence type="ECO:0000256" key="2">
    <source>
        <dbReference type="ARBA" id="ARBA00023015"/>
    </source>
</evidence>
<feature type="domain" description="HTH lysR-type" evidence="5">
    <location>
        <begin position="9"/>
        <end position="66"/>
    </location>
</feature>
<dbReference type="SUPFAM" id="SSF46785">
    <property type="entry name" value="Winged helix' DNA-binding domain"/>
    <property type="match status" value="1"/>
</dbReference>
<keyword evidence="7" id="KW-1185">Reference proteome</keyword>
<evidence type="ECO:0000313" key="6">
    <source>
        <dbReference type="EMBL" id="MDA5093831.1"/>
    </source>
</evidence>
<evidence type="ECO:0000256" key="3">
    <source>
        <dbReference type="ARBA" id="ARBA00023125"/>
    </source>
</evidence>
<dbReference type="RefSeq" id="WP_271053538.1">
    <property type="nucleotide sequence ID" value="NZ_JAQIIO010000003.1"/>
</dbReference>
<dbReference type="Proteomes" id="UP001528040">
    <property type="component" value="Unassembled WGS sequence"/>
</dbReference>
<gene>
    <name evidence="6" type="ORF">O2N63_06995</name>
</gene>
<proteinExistence type="inferred from homology"/>
<dbReference type="InterPro" id="IPR000847">
    <property type="entry name" value="LysR_HTH_N"/>
</dbReference>
<keyword evidence="3" id="KW-0238">DNA-binding</keyword>
<evidence type="ECO:0000313" key="7">
    <source>
        <dbReference type="Proteomes" id="UP001528040"/>
    </source>
</evidence>
<organism evidence="6 7">
    <name type="scientific">Aliiroseovarius salicola</name>
    <dbReference type="NCBI Taxonomy" id="3009082"/>
    <lineage>
        <taxon>Bacteria</taxon>
        <taxon>Pseudomonadati</taxon>
        <taxon>Pseudomonadota</taxon>
        <taxon>Alphaproteobacteria</taxon>
        <taxon>Rhodobacterales</taxon>
        <taxon>Paracoccaceae</taxon>
        <taxon>Aliiroseovarius</taxon>
    </lineage>
</organism>
<evidence type="ECO:0000256" key="1">
    <source>
        <dbReference type="ARBA" id="ARBA00009437"/>
    </source>
</evidence>
<dbReference type="Gene3D" id="1.10.10.10">
    <property type="entry name" value="Winged helix-like DNA-binding domain superfamily/Winged helix DNA-binding domain"/>
    <property type="match status" value="1"/>
</dbReference>
<comment type="caution">
    <text evidence="6">The sequence shown here is derived from an EMBL/GenBank/DDBJ whole genome shotgun (WGS) entry which is preliminary data.</text>
</comment>
<keyword evidence="2" id="KW-0805">Transcription regulation</keyword>
<dbReference type="PANTHER" id="PTHR30579:SF3">
    <property type="entry name" value="TRANSCRIPTIONAL REGULATORY PROTEIN"/>
    <property type="match status" value="1"/>
</dbReference>
<dbReference type="Pfam" id="PF00126">
    <property type="entry name" value="HTH_1"/>
    <property type="match status" value="1"/>
</dbReference>
<dbReference type="PANTHER" id="PTHR30579">
    <property type="entry name" value="TRANSCRIPTIONAL REGULATOR"/>
    <property type="match status" value="1"/>
</dbReference>
<sequence>MPADPPPALLFEMMRSFATLARTLNLSQAVRELGSTRQTLRRHIALLEEYKGGSLFQLDDRQYSLTQLGKDSLGEANTLLARSEAWLHNEASQRSGLFHLAVQEGSVPYFLQQHPLSELWRTSSDLMRWGFQMWARSEGRIESKAFSALRPYLMMFRPADENWICTEVGDKSSYATWFGWTWEHSSIGRNISELPGGEGFARLLTEPFRDVMNTHGLRLDHIVTKMQRNPEVGLEPISYQRLAMGCRFPDGSFALATLVDRTHNILIEGLPEHMRTEMPVDKIMSIKPPKVDLTP</sequence>
<dbReference type="InterPro" id="IPR036390">
    <property type="entry name" value="WH_DNA-bd_sf"/>
</dbReference>
<comment type="similarity">
    <text evidence="1">Belongs to the LysR transcriptional regulatory family.</text>
</comment>
<evidence type="ECO:0000256" key="4">
    <source>
        <dbReference type="ARBA" id="ARBA00023163"/>
    </source>
</evidence>
<accession>A0ABT4W041</accession>
<dbReference type="InterPro" id="IPR050176">
    <property type="entry name" value="LTTR"/>
</dbReference>
<protein>
    <submittedName>
        <fullName evidence="6">LysR family transcriptional regulator</fullName>
    </submittedName>
</protein>
<keyword evidence="4" id="KW-0804">Transcription</keyword>
<evidence type="ECO:0000259" key="5">
    <source>
        <dbReference type="PROSITE" id="PS50931"/>
    </source>
</evidence>